<feature type="transmembrane region" description="Helical" evidence="6">
    <location>
        <begin position="274"/>
        <end position="304"/>
    </location>
</feature>
<dbReference type="Proteomes" id="UP000248021">
    <property type="component" value="Unassembled WGS sequence"/>
</dbReference>
<dbReference type="PANTHER" id="PTHR39087">
    <property type="entry name" value="UPF0104 MEMBRANE PROTEIN MJ1595"/>
    <property type="match status" value="1"/>
</dbReference>
<keyword evidence="2" id="KW-1003">Cell membrane</keyword>
<protein>
    <submittedName>
        <fullName evidence="7">Uncharacterized protein</fullName>
    </submittedName>
</protein>
<evidence type="ECO:0000256" key="5">
    <source>
        <dbReference type="ARBA" id="ARBA00023136"/>
    </source>
</evidence>
<dbReference type="RefSeq" id="WP_245449444.1">
    <property type="nucleotide sequence ID" value="NZ_CAKNFM010000006.1"/>
</dbReference>
<feature type="transmembrane region" description="Helical" evidence="6">
    <location>
        <begin position="86"/>
        <end position="108"/>
    </location>
</feature>
<dbReference type="PANTHER" id="PTHR39087:SF2">
    <property type="entry name" value="UPF0104 MEMBRANE PROTEIN MJ1595"/>
    <property type="match status" value="1"/>
</dbReference>
<evidence type="ECO:0000256" key="3">
    <source>
        <dbReference type="ARBA" id="ARBA00022692"/>
    </source>
</evidence>
<keyword evidence="5 6" id="KW-0472">Membrane</keyword>
<evidence type="ECO:0000256" key="4">
    <source>
        <dbReference type="ARBA" id="ARBA00022989"/>
    </source>
</evidence>
<comment type="caution">
    <text evidence="7">The sequence shown here is derived from an EMBL/GenBank/DDBJ whole genome shotgun (WGS) entry which is preliminary data.</text>
</comment>
<name>A0A2V3UHG7_9HYPH</name>
<reference evidence="7 8" key="1">
    <citation type="submission" date="2018-05" db="EMBL/GenBank/DDBJ databases">
        <title>Genomic Encyclopedia of Type Strains, Phase IV (KMG-IV): sequencing the most valuable type-strain genomes for metagenomic binning, comparative biology and taxonomic classification.</title>
        <authorList>
            <person name="Goeker M."/>
        </authorList>
    </citation>
    <scope>NUCLEOTIDE SEQUENCE [LARGE SCALE GENOMIC DNA]</scope>
    <source>
        <strain evidence="7 8">DSM 6462</strain>
    </source>
</reference>
<dbReference type="InterPro" id="IPR022791">
    <property type="entry name" value="L-PG_synthase/AglD"/>
</dbReference>
<feature type="transmembrane region" description="Helical" evidence="6">
    <location>
        <begin position="316"/>
        <end position="337"/>
    </location>
</feature>
<organism evidence="7 8">
    <name type="scientific">Chelatococcus asaccharovorans</name>
    <dbReference type="NCBI Taxonomy" id="28210"/>
    <lineage>
        <taxon>Bacteria</taxon>
        <taxon>Pseudomonadati</taxon>
        <taxon>Pseudomonadota</taxon>
        <taxon>Alphaproteobacteria</taxon>
        <taxon>Hyphomicrobiales</taxon>
        <taxon>Chelatococcaceae</taxon>
        <taxon>Chelatococcus</taxon>
    </lineage>
</organism>
<feature type="transmembrane region" description="Helical" evidence="6">
    <location>
        <begin position="115"/>
        <end position="139"/>
    </location>
</feature>
<evidence type="ECO:0000256" key="2">
    <source>
        <dbReference type="ARBA" id="ARBA00022475"/>
    </source>
</evidence>
<feature type="transmembrane region" description="Helical" evidence="6">
    <location>
        <begin position="195"/>
        <end position="220"/>
    </location>
</feature>
<gene>
    <name evidence="7" type="ORF">C7450_101574</name>
</gene>
<keyword evidence="4 6" id="KW-1133">Transmembrane helix</keyword>
<keyword evidence="8" id="KW-1185">Reference proteome</keyword>
<evidence type="ECO:0000256" key="6">
    <source>
        <dbReference type="SAM" id="Phobius"/>
    </source>
</evidence>
<keyword evidence="3 6" id="KW-0812">Transmembrane</keyword>
<proteinExistence type="predicted"/>
<comment type="subcellular location">
    <subcellularLocation>
        <location evidence="1">Cell membrane</location>
        <topology evidence="1">Multi-pass membrane protein</topology>
    </subcellularLocation>
</comment>
<dbReference type="GO" id="GO:0005886">
    <property type="term" value="C:plasma membrane"/>
    <property type="evidence" value="ECO:0007669"/>
    <property type="project" value="UniProtKB-SubCell"/>
</dbReference>
<feature type="transmembrane region" description="Helical" evidence="6">
    <location>
        <begin position="159"/>
        <end position="183"/>
    </location>
</feature>
<sequence>MADLDQASPTRRTAETAAADRKDLAVSVSGDRETAADRRRRRLSIIGTVFSAALFLGSFVVLWRILGKIDLDELSTAFRSASLRQITIAIILTAVSYALLTGYDYVALKQLGERIAYRITAFASFTSYAISFTLGFPLVTGGTVRYWVYSPHGIKAAKIASLTVIAGITFWLGMSVVLSWSLVRHAAEVSVLAKTGLSLTQLTGVAGFAALAAYFIWVIWKHPVVNVRGWRLELPRARLSFIQMLIGAGDVCAAAGVLFVLLPGGHGLSYETFLAVYVVACMLGIASHAPGGIGVFEATILIALDRLPTGGVLGALLLFRLLYYLVPFVIALAMLFVHETRRRVNRANARAAGPDSK</sequence>
<accession>A0A2V3UHG7</accession>
<evidence type="ECO:0000256" key="1">
    <source>
        <dbReference type="ARBA" id="ARBA00004651"/>
    </source>
</evidence>
<feature type="transmembrane region" description="Helical" evidence="6">
    <location>
        <begin position="240"/>
        <end position="262"/>
    </location>
</feature>
<dbReference type="AlphaFoldDB" id="A0A2V3UHG7"/>
<feature type="transmembrane region" description="Helical" evidence="6">
    <location>
        <begin position="43"/>
        <end position="66"/>
    </location>
</feature>
<evidence type="ECO:0000313" key="8">
    <source>
        <dbReference type="Proteomes" id="UP000248021"/>
    </source>
</evidence>
<evidence type="ECO:0000313" key="7">
    <source>
        <dbReference type="EMBL" id="PXW64815.1"/>
    </source>
</evidence>
<dbReference type="Pfam" id="PF03706">
    <property type="entry name" value="LPG_synthase_TM"/>
    <property type="match status" value="1"/>
</dbReference>
<dbReference type="EMBL" id="QJJK01000001">
    <property type="protein sequence ID" value="PXW64815.1"/>
    <property type="molecule type" value="Genomic_DNA"/>
</dbReference>